<evidence type="ECO:0000259" key="1">
    <source>
        <dbReference type="Pfam" id="PF07858"/>
    </source>
</evidence>
<evidence type="ECO:0000313" key="2">
    <source>
        <dbReference type="EMBL" id="MBB3928399.1"/>
    </source>
</evidence>
<evidence type="ECO:0000313" key="3">
    <source>
        <dbReference type="Proteomes" id="UP000571950"/>
    </source>
</evidence>
<comment type="caution">
    <text evidence="2">The sequence shown here is derived from an EMBL/GenBank/DDBJ whole genome shotgun (WGS) entry which is preliminary data.</text>
</comment>
<sequence>MSESGVRPEMTTNIQKVEAFVAAWNEGNAAHIIAAFAPDAIYHNIPMPAVEGKDQIAGTIQGLLAAMTEIDWRIMAIAQAGDGSVLTERVDAFVMGGQRISLPVMGIFEFRDGSIRRWADYFDLESYQRQLAGTTAAE</sequence>
<gene>
    <name evidence="2" type="ORF">GGR43_004143</name>
</gene>
<accession>A0A7W6BM70</accession>
<proteinExistence type="predicted"/>
<dbReference type="GO" id="GO:0018744">
    <property type="term" value="F:limonene-1,2-epoxide hydrolase activity"/>
    <property type="evidence" value="ECO:0007669"/>
    <property type="project" value="UniProtKB-EC"/>
</dbReference>
<name>A0A7W6BM70_9SPHN</name>
<organism evidence="2 3">
    <name type="scientific">Sphingobium jiangsuense</name>
    <dbReference type="NCBI Taxonomy" id="870476"/>
    <lineage>
        <taxon>Bacteria</taxon>
        <taxon>Pseudomonadati</taxon>
        <taxon>Pseudomonadota</taxon>
        <taxon>Alphaproteobacteria</taxon>
        <taxon>Sphingomonadales</taxon>
        <taxon>Sphingomonadaceae</taxon>
        <taxon>Sphingobium</taxon>
    </lineage>
</organism>
<dbReference type="SUPFAM" id="SSF54427">
    <property type="entry name" value="NTF2-like"/>
    <property type="match status" value="1"/>
</dbReference>
<dbReference type="EC" id="3.3.2.8" evidence="2"/>
<dbReference type="Pfam" id="PF07858">
    <property type="entry name" value="LEH"/>
    <property type="match status" value="1"/>
</dbReference>
<dbReference type="RefSeq" id="WP_188073678.1">
    <property type="nucleotide sequence ID" value="NZ_BSPS01000017.1"/>
</dbReference>
<dbReference type="InterPro" id="IPR013100">
    <property type="entry name" value="LEH"/>
</dbReference>
<dbReference type="EMBL" id="JACIDT010000023">
    <property type="protein sequence ID" value="MBB3928399.1"/>
    <property type="molecule type" value="Genomic_DNA"/>
</dbReference>
<keyword evidence="3" id="KW-1185">Reference proteome</keyword>
<dbReference type="AlphaFoldDB" id="A0A7W6BM70"/>
<dbReference type="Gene3D" id="3.10.450.50">
    <property type="match status" value="1"/>
</dbReference>
<feature type="domain" description="Limonene-1,2-epoxide hydrolase" evidence="1">
    <location>
        <begin position="12"/>
        <end position="126"/>
    </location>
</feature>
<dbReference type="Proteomes" id="UP000571950">
    <property type="component" value="Unassembled WGS sequence"/>
</dbReference>
<protein>
    <submittedName>
        <fullName evidence="2">Limonene-1,2-epoxide hydrolase</fullName>
        <ecNumber evidence="2">3.3.2.8</ecNumber>
    </submittedName>
</protein>
<dbReference type="InterPro" id="IPR032710">
    <property type="entry name" value="NTF2-like_dom_sf"/>
</dbReference>
<keyword evidence="2" id="KW-0378">Hydrolase</keyword>
<reference evidence="2 3" key="1">
    <citation type="submission" date="2020-08" db="EMBL/GenBank/DDBJ databases">
        <title>Genomic Encyclopedia of Type Strains, Phase IV (KMG-IV): sequencing the most valuable type-strain genomes for metagenomic binning, comparative biology and taxonomic classification.</title>
        <authorList>
            <person name="Goeker M."/>
        </authorList>
    </citation>
    <scope>NUCLEOTIDE SEQUENCE [LARGE SCALE GENOMIC DNA]</scope>
    <source>
        <strain evidence="2 3">DSM 26189</strain>
    </source>
</reference>